<proteinExistence type="predicted"/>
<organism evidence="2 3">
    <name type="scientific">Cinchona calisaya</name>
    <dbReference type="NCBI Taxonomy" id="153742"/>
    <lineage>
        <taxon>Eukaryota</taxon>
        <taxon>Viridiplantae</taxon>
        <taxon>Streptophyta</taxon>
        <taxon>Embryophyta</taxon>
        <taxon>Tracheophyta</taxon>
        <taxon>Spermatophyta</taxon>
        <taxon>Magnoliopsida</taxon>
        <taxon>eudicotyledons</taxon>
        <taxon>Gunneridae</taxon>
        <taxon>Pentapetalae</taxon>
        <taxon>asterids</taxon>
        <taxon>lamiids</taxon>
        <taxon>Gentianales</taxon>
        <taxon>Rubiaceae</taxon>
        <taxon>Cinchonoideae</taxon>
        <taxon>Cinchoneae</taxon>
        <taxon>Cinchona</taxon>
    </lineage>
</organism>
<feature type="region of interest" description="Disordered" evidence="1">
    <location>
        <begin position="26"/>
        <end position="77"/>
    </location>
</feature>
<sequence length="77" mass="8490">MKLFCYGVGNGDHGFEHVRVTGEEAMRGKEGGDGWVNGTEDGRRKKGRRAVIGKRESGLGKRTDYKEANDRGPKNPI</sequence>
<dbReference type="Proteomes" id="UP001630127">
    <property type="component" value="Unassembled WGS sequence"/>
</dbReference>
<gene>
    <name evidence="2" type="ORF">ACH5RR_040255</name>
</gene>
<feature type="compositionally biased region" description="Basic and acidic residues" evidence="1">
    <location>
        <begin position="53"/>
        <end position="77"/>
    </location>
</feature>
<accession>A0ABD2XVM3</accession>
<evidence type="ECO:0000313" key="3">
    <source>
        <dbReference type="Proteomes" id="UP001630127"/>
    </source>
</evidence>
<dbReference type="AlphaFoldDB" id="A0ABD2XVM3"/>
<name>A0ABD2XVM3_9GENT</name>
<comment type="caution">
    <text evidence="2">The sequence shown here is derived from an EMBL/GenBank/DDBJ whole genome shotgun (WGS) entry which is preliminary data.</text>
</comment>
<protein>
    <submittedName>
        <fullName evidence="2">Uncharacterized protein</fullName>
    </submittedName>
</protein>
<keyword evidence="3" id="KW-1185">Reference proteome</keyword>
<evidence type="ECO:0000313" key="2">
    <source>
        <dbReference type="EMBL" id="KAL3497523.1"/>
    </source>
</evidence>
<dbReference type="EMBL" id="JBJUIK010000017">
    <property type="protein sequence ID" value="KAL3497523.1"/>
    <property type="molecule type" value="Genomic_DNA"/>
</dbReference>
<evidence type="ECO:0000256" key="1">
    <source>
        <dbReference type="SAM" id="MobiDB-lite"/>
    </source>
</evidence>
<reference evidence="2 3" key="1">
    <citation type="submission" date="2024-11" db="EMBL/GenBank/DDBJ databases">
        <title>A near-complete genome assembly of Cinchona calisaya.</title>
        <authorList>
            <person name="Lian D.C."/>
            <person name="Zhao X.W."/>
            <person name="Wei L."/>
        </authorList>
    </citation>
    <scope>NUCLEOTIDE SEQUENCE [LARGE SCALE GENOMIC DNA]</scope>
    <source>
        <tissue evidence="2">Nenye</tissue>
    </source>
</reference>